<organism evidence="2">
    <name type="scientific">marine metagenome</name>
    <dbReference type="NCBI Taxonomy" id="408172"/>
    <lineage>
        <taxon>unclassified sequences</taxon>
        <taxon>metagenomes</taxon>
        <taxon>ecological metagenomes</taxon>
    </lineage>
</organism>
<dbReference type="CDD" id="cd04301">
    <property type="entry name" value="NAT_SF"/>
    <property type="match status" value="1"/>
</dbReference>
<proteinExistence type="predicted"/>
<dbReference type="PANTHER" id="PTHR43415">
    <property type="entry name" value="SPERMIDINE N(1)-ACETYLTRANSFERASE"/>
    <property type="match status" value="1"/>
</dbReference>
<dbReference type="InterPro" id="IPR016181">
    <property type="entry name" value="Acyl_CoA_acyltransferase"/>
</dbReference>
<dbReference type="Gene3D" id="3.40.630.30">
    <property type="match status" value="1"/>
</dbReference>
<dbReference type="Pfam" id="PF00583">
    <property type="entry name" value="Acetyltransf_1"/>
    <property type="match status" value="1"/>
</dbReference>
<dbReference type="GO" id="GO:0016747">
    <property type="term" value="F:acyltransferase activity, transferring groups other than amino-acyl groups"/>
    <property type="evidence" value="ECO:0007669"/>
    <property type="project" value="InterPro"/>
</dbReference>
<protein>
    <recommendedName>
        <fullName evidence="1">N-acetyltransferase domain-containing protein</fullName>
    </recommendedName>
</protein>
<name>A0A382FA31_9ZZZZ</name>
<sequence length="181" mass="20965">MDIKDDIIRMLTIDDIDEWLDQCAIVDAESGEDGIYFGPYSRKDKFSKDKIKKKTLDRWTRNMDIPNWRKAWGIFHNQRIVGNAQIQAGELPTGLHRVEMSIVILKEYRNKGLGKRLLEVLIDWCNQQESIHWIDLGVFSGNNNAMALFKKVGFQKVGYIEDCWLIDGKSISETLMSINVK</sequence>
<feature type="domain" description="N-acetyltransferase" evidence="1">
    <location>
        <begin position="6"/>
        <end position="181"/>
    </location>
</feature>
<dbReference type="InterPro" id="IPR000182">
    <property type="entry name" value="GNAT_dom"/>
</dbReference>
<dbReference type="SUPFAM" id="SSF55729">
    <property type="entry name" value="Acyl-CoA N-acyltransferases (Nat)"/>
    <property type="match status" value="1"/>
</dbReference>
<evidence type="ECO:0000259" key="1">
    <source>
        <dbReference type="PROSITE" id="PS51186"/>
    </source>
</evidence>
<accession>A0A382FA31</accession>
<dbReference type="PANTHER" id="PTHR43415:SF3">
    <property type="entry name" value="GNAT-FAMILY ACETYLTRANSFERASE"/>
    <property type="match status" value="1"/>
</dbReference>
<dbReference type="PROSITE" id="PS51186">
    <property type="entry name" value="GNAT"/>
    <property type="match status" value="1"/>
</dbReference>
<dbReference type="EMBL" id="UINC01048873">
    <property type="protein sequence ID" value="SVB59948.1"/>
    <property type="molecule type" value="Genomic_DNA"/>
</dbReference>
<evidence type="ECO:0000313" key="2">
    <source>
        <dbReference type="EMBL" id="SVB59948.1"/>
    </source>
</evidence>
<gene>
    <name evidence="2" type="ORF">METZ01_LOCUS212802</name>
</gene>
<dbReference type="AlphaFoldDB" id="A0A382FA31"/>
<reference evidence="2" key="1">
    <citation type="submission" date="2018-05" db="EMBL/GenBank/DDBJ databases">
        <authorList>
            <person name="Lanie J.A."/>
            <person name="Ng W.-L."/>
            <person name="Kazmierczak K.M."/>
            <person name="Andrzejewski T.M."/>
            <person name="Davidsen T.M."/>
            <person name="Wayne K.J."/>
            <person name="Tettelin H."/>
            <person name="Glass J.I."/>
            <person name="Rusch D."/>
            <person name="Podicherti R."/>
            <person name="Tsui H.-C.T."/>
            <person name="Winkler M.E."/>
        </authorList>
    </citation>
    <scope>NUCLEOTIDE SEQUENCE</scope>
</reference>